<dbReference type="GO" id="GO:0046872">
    <property type="term" value="F:metal ion binding"/>
    <property type="evidence" value="ECO:0007669"/>
    <property type="project" value="UniProtKB-KW"/>
</dbReference>
<evidence type="ECO:0000313" key="7">
    <source>
        <dbReference type="Proteomes" id="UP000321083"/>
    </source>
</evidence>
<evidence type="ECO:0000313" key="6">
    <source>
        <dbReference type="EMBL" id="TWW10201.1"/>
    </source>
</evidence>
<name>A0A5C6MBI1_9PLAN</name>
<accession>A0A5C6MBI1</accession>
<keyword evidence="1" id="KW-0813">Transport</keyword>
<reference evidence="6 7" key="2">
    <citation type="submission" date="2019-08" db="EMBL/GenBank/DDBJ databases">
        <authorList>
            <person name="Henke P."/>
        </authorList>
    </citation>
    <scope>NUCLEOTIDE SEQUENCE [LARGE SCALE GENOMIC DNA]</scope>
    <source>
        <strain evidence="6">Phe10_nw2017</strain>
    </source>
</reference>
<keyword evidence="5" id="KW-0472">Membrane</keyword>
<sequence>MFGYKDHEKNSTTQGVGLADFLALSLLLSAEGAGAGWQDESSHAGGFKAGDALWRAYEALLILLELEVTAAELAKWTIGDWTKFVDWLESFGDLDRRRCMQMAFEANYRKSFLHAVSTGQKQKKAMDALPEKAQAKTLQAVFCIDEREESIRRYFEELIPGAETFGAAGFFGIDMCFKDAVHGAVTPLCPPVISPKHLVIEKSAVAEKVGASRAERFIFEHSRSLTGGAWISQLTGIGAALPLVSQVLAPKNKATGSNGAAVTDLEFEYTGRTSEEGLRIGYTVDEMADRVEAILRGIGLVDAFAKVVMLVGHGSKSLNNPHESAHDCGACGGNRGSKNSRVFARMANHPGVRQALKTRGVLIPESTWFVGAYHDTCSDELDLFDVHLAPDAIRSELQNFGPLLRNVRAHNAAERCRRFSVGNSQSTEHAYNHVLKRAHDLRQPRPEYGHATNAALVVGRRNLTAGLFLDRRAFLLSYDPTRDSGGVILGKLLQAVIPVCAGINLEYFFSFMDNERYGCGTKLPHNIAGLLGVMNGAQSDLRAGLPLQMIEVHEPMRLLVAIETTPAVMDQLMRENRALNRYVSNGWIQLTVVDGDSGEIFRWSDSGWLSEIKGGGKIPQVVSSRDYTVGQQNFLAPVLVNGGV</sequence>
<proteinExistence type="predicted"/>
<reference evidence="6 7" key="1">
    <citation type="submission" date="2019-08" db="EMBL/GenBank/DDBJ databases">
        <title>100 year-old enigma solved: identification of Planctomyces bekefii, the type genus and species of the phylum Planctomycetes.</title>
        <authorList>
            <person name="Svetlana D.N."/>
            <person name="Overmann J."/>
        </authorList>
    </citation>
    <scope>NUCLEOTIDE SEQUENCE [LARGE SCALE GENOMIC DNA]</scope>
    <source>
        <strain evidence="6">Phe10_nw2017</strain>
    </source>
</reference>
<evidence type="ECO:0000256" key="3">
    <source>
        <dbReference type="ARBA" id="ARBA00022723"/>
    </source>
</evidence>
<evidence type="ECO:0000256" key="1">
    <source>
        <dbReference type="ARBA" id="ARBA00022448"/>
    </source>
</evidence>
<keyword evidence="2" id="KW-1003">Cell membrane</keyword>
<dbReference type="EMBL" id="SRHE01000104">
    <property type="protein sequence ID" value="TWW10201.1"/>
    <property type="molecule type" value="Genomic_DNA"/>
</dbReference>
<comment type="caution">
    <text evidence="6">The sequence shown here is derived from an EMBL/GenBank/DDBJ whole genome shotgun (WGS) entry which is preliminary data.</text>
</comment>
<dbReference type="Proteomes" id="UP000321083">
    <property type="component" value="Unassembled WGS sequence"/>
</dbReference>
<keyword evidence="4" id="KW-0862">Zinc</keyword>
<organism evidence="6 7">
    <name type="scientific">Planctomyces bekefii</name>
    <dbReference type="NCBI Taxonomy" id="1653850"/>
    <lineage>
        <taxon>Bacteria</taxon>
        <taxon>Pseudomonadati</taxon>
        <taxon>Planctomycetota</taxon>
        <taxon>Planctomycetia</taxon>
        <taxon>Planctomycetales</taxon>
        <taxon>Planctomycetaceae</taxon>
        <taxon>Planctomyces</taxon>
    </lineage>
</organism>
<dbReference type="PANTHER" id="PTHR38344:SF1">
    <property type="entry name" value="INORGANIC CARBON TRANSPORTER SUBUNIT DABA-RELATED"/>
    <property type="match status" value="1"/>
</dbReference>
<keyword evidence="3" id="KW-0479">Metal-binding</keyword>
<protein>
    <submittedName>
        <fullName evidence="6">Uncharacterized protein</fullName>
    </submittedName>
</protein>
<dbReference type="InterPro" id="IPR018752">
    <property type="entry name" value="DabA"/>
</dbReference>
<evidence type="ECO:0000256" key="2">
    <source>
        <dbReference type="ARBA" id="ARBA00022475"/>
    </source>
</evidence>
<dbReference type="Pfam" id="PF10070">
    <property type="entry name" value="DabA"/>
    <property type="match status" value="1"/>
</dbReference>
<keyword evidence="7" id="KW-1185">Reference proteome</keyword>
<dbReference type="AlphaFoldDB" id="A0A5C6MBI1"/>
<gene>
    <name evidence="6" type="ORF">E3A20_07460</name>
</gene>
<dbReference type="PANTHER" id="PTHR38344">
    <property type="entry name" value="UPF0753 PROTEIN AQ_863"/>
    <property type="match status" value="1"/>
</dbReference>
<evidence type="ECO:0000256" key="5">
    <source>
        <dbReference type="ARBA" id="ARBA00023136"/>
    </source>
</evidence>
<evidence type="ECO:0000256" key="4">
    <source>
        <dbReference type="ARBA" id="ARBA00022833"/>
    </source>
</evidence>